<dbReference type="PANTHER" id="PTHR42852:SF13">
    <property type="entry name" value="PROTEIN DIPZ"/>
    <property type="match status" value="1"/>
</dbReference>
<dbReference type="GO" id="GO:0016853">
    <property type="term" value="F:isomerase activity"/>
    <property type="evidence" value="ECO:0007669"/>
    <property type="project" value="UniProtKB-KW"/>
</dbReference>
<evidence type="ECO:0000313" key="6">
    <source>
        <dbReference type="Proteomes" id="UP000247811"/>
    </source>
</evidence>
<dbReference type="InterPro" id="IPR050553">
    <property type="entry name" value="Thioredoxin_ResA/DsbE_sf"/>
</dbReference>
<organism evidence="5 6">
    <name type="scientific">Sphaerotilus hippei</name>
    <dbReference type="NCBI Taxonomy" id="744406"/>
    <lineage>
        <taxon>Bacteria</taxon>
        <taxon>Pseudomonadati</taxon>
        <taxon>Pseudomonadota</taxon>
        <taxon>Betaproteobacteria</taxon>
        <taxon>Burkholderiales</taxon>
        <taxon>Sphaerotilaceae</taxon>
        <taxon>Sphaerotilus</taxon>
    </lineage>
</organism>
<dbReference type="InterPro" id="IPR017937">
    <property type="entry name" value="Thioredoxin_CS"/>
</dbReference>
<sequence>MNRRQLTFGALGLGALGAGVGAQLWRRQGEADRSRAVPESVWLQQVERHGSPAPLALADWRGRPLVLNFWATWCPPCVKEMPELDRFARSAAAHGWTVIGIAIDKAEAVARFLERTPVSFPIGVTGFAGTELARTLGNANGGLPYTVVISAAGVLTHRKQGPTDHAELAAWAGLADRV</sequence>
<gene>
    <name evidence="5" type="ORF">C7444_11777</name>
</gene>
<proteinExistence type="predicted"/>
<dbReference type="GO" id="GO:0015036">
    <property type="term" value="F:disulfide oxidoreductase activity"/>
    <property type="evidence" value="ECO:0007669"/>
    <property type="project" value="UniProtKB-ARBA"/>
</dbReference>
<dbReference type="Pfam" id="PF08534">
    <property type="entry name" value="Redoxin"/>
    <property type="match status" value="1"/>
</dbReference>
<dbReference type="AlphaFoldDB" id="A0A318GW73"/>
<feature type="domain" description="Thioredoxin" evidence="4">
    <location>
        <begin position="31"/>
        <end position="178"/>
    </location>
</feature>
<dbReference type="InterPro" id="IPR013740">
    <property type="entry name" value="Redoxin"/>
</dbReference>
<comment type="subcellular location">
    <subcellularLocation>
        <location evidence="1">Cell envelope</location>
    </subcellularLocation>
</comment>
<evidence type="ECO:0000256" key="3">
    <source>
        <dbReference type="ARBA" id="ARBA00023284"/>
    </source>
</evidence>
<keyword evidence="3" id="KW-0676">Redox-active center</keyword>
<dbReference type="EMBL" id="QJJS01000017">
    <property type="protein sequence ID" value="PXW93871.1"/>
    <property type="molecule type" value="Genomic_DNA"/>
</dbReference>
<dbReference type="RefSeq" id="WP_110401865.1">
    <property type="nucleotide sequence ID" value="NZ_QJJS01000017.1"/>
</dbReference>
<dbReference type="GO" id="GO:0017004">
    <property type="term" value="P:cytochrome complex assembly"/>
    <property type="evidence" value="ECO:0007669"/>
    <property type="project" value="UniProtKB-KW"/>
</dbReference>
<dbReference type="InterPro" id="IPR013766">
    <property type="entry name" value="Thioredoxin_domain"/>
</dbReference>
<dbReference type="InterPro" id="IPR036249">
    <property type="entry name" value="Thioredoxin-like_sf"/>
</dbReference>
<comment type="caution">
    <text evidence="5">The sequence shown here is derived from an EMBL/GenBank/DDBJ whole genome shotgun (WGS) entry which is preliminary data.</text>
</comment>
<evidence type="ECO:0000256" key="1">
    <source>
        <dbReference type="ARBA" id="ARBA00004196"/>
    </source>
</evidence>
<evidence type="ECO:0000313" key="5">
    <source>
        <dbReference type="EMBL" id="PXW93871.1"/>
    </source>
</evidence>
<dbReference type="Proteomes" id="UP000247811">
    <property type="component" value="Unassembled WGS sequence"/>
</dbReference>
<dbReference type="GO" id="GO:0030313">
    <property type="term" value="C:cell envelope"/>
    <property type="evidence" value="ECO:0007669"/>
    <property type="project" value="UniProtKB-SubCell"/>
</dbReference>
<evidence type="ECO:0000259" key="4">
    <source>
        <dbReference type="PROSITE" id="PS51352"/>
    </source>
</evidence>
<evidence type="ECO:0000256" key="2">
    <source>
        <dbReference type="ARBA" id="ARBA00022748"/>
    </source>
</evidence>
<dbReference type="PROSITE" id="PS51352">
    <property type="entry name" value="THIOREDOXIN_2"/>
    <property type="match status" value="1"/>
</dbReference>
<dbReference type="SUPFAM" id="SSF52833">
    <property type="entry name" value="Thioredoxin-like"/>
    <property type="match status" value="1"/>
</dbReference>
<dbReference type="CDD" id="cd02966">
    <property type="entry name" value="TlpA_like_family"/>
    <property type="match status" value="1"/>
</dbReference>
<protein>
    <submittedName>
        <fullName evidence="5">Thiol-disulfide isomerase/thioredoxin</fullName>
    </submittedName>
</protein>
<dbReference type="OrthoDB" id="9811352at2"/>
<dbReference type="PANTHER" id="PTHR42852">
    <property type="entry name" value="THIOL:DISULFIDE INTERCHANGE PROTEIN DSBE"/>
    <property type="match status" value="1"/>
</dbReference>
<reference evidence="5 6" key="1">
    <citation type="submission" date="2018-05" db="EMBL/GenBank/DDBJ databases">
        <title>Genomic Encyclopedia of Type Strains, Phase IV (KMG-IV): sequencing the most valuable type-strain genomes for metagenomic binning, comparative biology and taxonomic classification.</title>
        <authorList>
            <person name="Goeker M."/>
        </authorList>
    </citation>
    <scope>NUCLEOTIDE SEQUENCE [LARGE SCALE GENOMIC DNA]</scope>
    <source>
        <strain evidence="5 6">DSM 566</strain>
    </source>
</reference>
<keyword evidence="5" id="KW-0413">Isomerase</keyword>
<keyword evidence="6" id="KW-1185">Reference proteome</keyword>
<keyword evidence="2" id="KW-0201">Cytochrome c-type biogenesis</keyword>
<accession>A0A318GW73</accession>
<dbReference type="PROSITE" id="PS00194">
    <property type="entry name" value="THIOREDOXIN_1"/>
    <property type="match status" value="1"/>
</dbReference>
<dbReference type="Gene3D" id="3.40.30.10">
    <property type="entry name" value="Glutaredoxin"/>
    <property type="match status" value="1"/>
</dbReference>
<name>A0A318GW73_9BURK</name>